<dbReference type="PIRSF" id="PIRSF000193">
    <property type="entry name" value="Pyrrol-5-carb_rd"/>
    <property type="match status" value="1"/>
</dbReference>
<feature type="binding site" evidence="12">
    <location>
        <begin position="18"/>
        <end position="23"/>
    </location>
    <ligand>
        <name>NADP(+)</name>
        <dbReference type="ChEBI" id="CHEBI:58349"/>
    </ligand>
</feature>
<dbReference type="KEGG" id="xbc:ELE36_16055"/>
<evidence type="ECO:0000256" key="6">
    <source>
        <dbReference type="ARBA" id="ARBA00022857"/>
    </source>
</evidence>
<comment type="catalytic activity">
    <reaction evidence="8 10">
        <text>L-proline + NAD(+) = (S)-1-pyrroline-5-carboxylate + NADH + 2 H(+)</text>
        <dbReference type="Rhea" id="RHEA:14105"/>
        <dbReference type="ChEBI" id="CHEBI:15378"/>
        <dbReference type="ChEBI" id="CHEBI:17388"/>
        <dbReference type="ChEBI" id="CHEBI:57540"/>
        <dbReference type="ChEBI" id="CHEBI:57945"/>
        <dbReference type="ChEBI" id="CHEBI:60039"/>
        <dbReference type="EC" id="1.5.1.2"/>
    </reaction>
</comment>
<evidence type="ECO:0000256" key="1">
    <source>
        <dbReference type="ARBA" id="ARBA00005205"/>
    </source>
</evidence>
<comment type="similarity">
    <text evidence="2 10">Belongs to the pyrroline-5-carboxylate reductase family.</text>
</comment>
<comment type="subcellular location">
    <subcellularLocation>
        <location evidence="10">Cytoplasm</location>
    </subcellularLocation>
</comment>
<dbReference type="Pfam" id="PF14748">
    <property type="entry name" value="P5CR_dimer"/>
    <property type="match status" value="1"/>
</dbReference>
<keyword evidence="3 10" id="KW-0963">Cytoplasm</keyword>
<evidence type="ECO:0000256" key="7">
    <source>
        <dbReference type="ARBA" id="ARBA00023002"/>
    </source>
</evidence>
<protein>
    <recommendedName>
        <fullName evidence="10 11">Pyrroline-5-carboxylate reductase</fullName>
        <shortName evidence="10">P5C reductase</shortName>
        <shortName evidence="10">P5CR</shortName>
        <ecNumber evidence="10 11">1.5.1.2</ecNumber>
    </recommendedName>
    <alternativeName>
        <fullName evidence="10">PCA reductase</fullName>
    </alternativeName>
</protein>
<evidence type="ECO:0000259" key="13">
    <source>
        <dbReference type="Pfam" id="PF03807"/>
    </source>
</evidence>
<feature type="domain" description="Pyrroline-5-carboxylate reductase dimerisation" evidence="14">
    <location>
        <begin position="173"/>
        <end position="277"/>
    </location>
</feature>
<keyword evidence="6 10" id="KW-0521">NADP</keyword>
<dbReference type="SUPFAM" id="SSF51735">
    <property type="entry name" value="NAD(P)-binding Rossmann-fold domains"/>
    <property type="match status" value="1"/>
</dbReference>
<dbReference type="PANTHER" id="PTHR11645:SF0">
    <property type="entry name" value="PYRROLINE-5-CARBOXYLATE REDUCTASE 3"/>
    <property type="match status" value="1"/>
</dbReference>
<sequence>MPKSSPALPVSSASIAFIGGGNMARSLIGGLLRNGYDASRISVAEPNSELRQRLAADFGVRHATANAEAADGCDVILLAVKPQVMKTVCAELRMVAQANKPLLISIAAGIRSDQIDNWLGGRLPIVRCMPNTPALIGAGASALFANAQVSAKQKHLAETMLAAVGTAVWILREALIDTVTALSGSGPAYFFLLVELLEDAAVTQGLPRDVARELATQTCLGAGRMLREDGESPARLRERVTSPNGTTEAALHQFANDGLREVVARALTAATERGRAMSSEFGN</sequence>
<dbReference type="OrthoDB" id="9805754at2"/>
<comment type="pathway">
    <text evidence="1 10">Amino-acid biosynthesis; L-proline biosynthesis; L-proline from L-glutamate 5-semialdehyde: step 1/1.</text>
</comment>
<keyword evidence="5 10" id="KW-0641">Proline biosynthesis</keyword>
<dbReference type="GO" id="GO:0004735">
    <property type="term" value="F:pyrroline-5-carboxylate reductase activity"/>
    <property type="evidence" value="ECO:0007669"/>
    <property type="project" value="UniProtKB-UniRule"/>
</dbReference>
<evidence type="ECO:0000256" key="2">
    <source>
        <dbReference type="ARBA" id="ARBA00005525"/>
    </source>
</evidence>
<name>A0A411HMP1_9GAMM</name>
<dbReference type="Gene3D" id="1.10.3730.10">
    <property type="entry name" value="ProC C-terminal domain-like"/>
    <property type="match status" value="1"/>
</dbReference>
<organism evidence="15 16">
    <name type="scientific">Pseudolysobacter antarcticus</name>
    <dbReference type="NCBI Taxonomy" id="2511995"/>
    <lineage>
        <taxon>Bacteria</taxon>
        <taxon>Pseudomonadati</taxon>
        <taxon>Pseudomonadota</taxon>
        <taxon>Gammaproteobacteria</taxon>
        <taxon>Lysobacterales</taxon>
        <taxon>Rhodanobacteraceae</taxon>
        <taxon>Pseudolysobacter</taxon>
    </lineage>
</organism>
<feature type="binding site" evidence="12">
    <location>
        <position position="66"/>
    </location>
    <ligand>
        <name>NADPH</name>
        <dbReference type="ChEBI" id="CHEBI:57783"/>
    </ligand>
</feature>
<dbReference type="NCBIfam" id="TIGR00112">
    <property type="entry name" value="proC"/>
    <property type="match status" value="1"/>
</dbReference>
<evidence type="ECO:0000256" key="11">
    <source>
        <dbReference type="NCBIfam" id="TIGR00112"/>
    </source>
</evidence>
<dbReference type="FunFam" id="3.40.50.720:FF:000105">
    <property type="entry name" value="Pyrroline-5-carboxylate reductase"/>
    <property type="match status" value="1"/>
</dbReference>
<dbReference type="UniPathway" id="UPA00098">
    <property type="reaction ID" value="UER00361"/>
</dbReference>
<evidence type="ECO:0000256" key="9">
    <source>
        <dbReference type="ARBA" id="ARBA00052690"/>
    </source>
</evidence>
<feature type="domain" description="Pyrroline-5-carboxylate reductase catalytic N-terminal" evidence="13">
    <location>
        <begin position="15"/>
        <end position="109"/>
    </location>
</feature>
<dbReference type="InterPro" id="IPR028939">
    <property type="entry name" value="P5C_Rdtase_cat_N"/>
</dbReference>
<gene>
    <name evidence="10" type="primary">proC</name>
    <name evidence="15" type="ORF">ELE36_16055</name>
</gene>
<dbReference type="Gene3D" id="3.40.50.720">
    <property type="entry name" value="NAD(P)-binding Rossmann-like Domain"/>
    <property type="match status" value="1"/>
</dbReference>
<dbReference type="InterPro" id="IPR029036">
    <property type="entry name" value="P5CR_dimer"/>
</dbReference>
<evidence type="ECO:0000256" key="10">
    <source>
        <dbReference type="HAMAP-Rule" id="MF_01925"/>
    </source>
</evidence>
<dbReference type="InterPro" id="IPR008927">
    <property type="entry name" value="6-PGluconate_DH-like_C_sf"/>
</dbReference>
<evidence type="ECO:0000256" key="8">
    <source>
        <dbReference type="ARBA" id="ARBA00050547"/>
    </source>
</evidence>
<feature type="binding site" evidence="12">
    <location>
        <begin position="79"/>
        <end position="82"/>
    </location>
    <ligand>
        <name>NADP(+)</name>
        <dbReference type="ChEBI" id="CHEBI:58349"/>
    </ligand>
</feature>
<evidence type="ECO:0000259" key="14">
    <source>
        <dbReference type="Pfam" id="PF14748"/>
    </source>
</evidence>
<dbReference type="EMBL" id="CP035704">
    <property type="protein sequence ID" value="QBB71744.1"/>
    <property type="molecule type" value="Genomic_DNA"/>
</dbReference>
<dbReference type="InterPro" id="IPR000304">
    <property type="entry name" value="Pyrroline-COOH_reductase"/>
</dbReference>
<keyword evidence="7 10" id="KW-0560">Oxidoreductase</keyword>
<dbReference type="InterPro" id="IPR036291">
    <property type="entry name" value="NAD(P)-bd_dom_sf"/>
</dbReference>
<evidence type="ECO:0000256" key="12">
    <source>
        <dbReference type="PIRSR" id="PIRSR000193-1"/>
    </source>
</evidence>
<dbReference type="GO" id="GO:0055129">
    <property type="term" value="P:L-proline biosynthetic process"/>
    <property type="evidence" value="ECO:0007669"/>
    <property type="project" value="UniProtKB-UniRule"/>
</dbReference>
<dbReference type="HAMAP" id="MF_01925">
    <property type="entry name" value="P5C_reductase"/>
    <property type="match status" value="1"/>
</dbReference>
<dbReference type="AlphaFoldDB" id="A0A411HMP1"/>
<proteinExistence type="inferred from homology"/>
<reference evidence="15 16" key="1">
    <citation type="submission" date="2019-01" db="EMBL/GenBank/DDBJ databases">
        <title>Pseudolysobacter antarctica gen. nov., sp. nov., isolated from Fildes Peninsula, Antarctica.</title>
        <authorList>
            <person name="Wei Z."/>
            <person name="Peng F."/>
        </authorList>
    </citation>
    <scope>NUCLEOTIDE SEQUENCE [LARGE SCALE GENOMIC DNA]</scope>
    <source>
        <strain evidence="15 16">AQ6-296</strain>
    </source>
</reference>
<keyword evidence="16" id="KW-1185">Reference proteome</keyword>
<evidence type="ECO:0000256" key="3">
    <source>
        <dbReference type="ARBA" id="ARBA00022490"/>
    </source>
</evidence>
<evidence type="ECO:0000256" key="5">
    <source>
        <dbReference type="ARBA" id="ARBA00022650"/>
    </source>
</evidence>
<evidence type="ECO:0000313" key="15">
    <source>
        <dbReference type="EMBL" id="QBB71744.1"/>
    </source>
</evidence>
<dbReference type="RefSeq" id="WP_129835054.1">
    <property type="nucleotide sequence ID" value="NZ_CP035704.1"/>
</dbReference>
<dbReference type="PANTHER" id="PTHR11645">
    <property type="entry name" value="PYRROLINE-5-CARBOXYLATE REDUCTASE"/>
    <property type="match status" value="1"/>
</dbReference>
<comment type="function">
    <text evidence="10">Catalyzes the reduction of 1-pyrroline-5-carboxylate (PCA) to L-proline.</text>
</comment>
<dbReference type="FunFam" id="1.10.3730.10:FF:000001">
    <property type="entry name" value="Pyrroline-5-carboxylate reductase"/>
    <property type="match status" value="1"/>
</dbReference>
<keyword evidence="4 10" id="KW-0028">Amino-acid biosynthesis</keyword>
<dbReference type="Proteomes" id="UP000291562">
    <property type="component" value="Chromosome"/>
</dbReference>
<dbReference type="SUPFAM" id="SSF48179">
    <property type="entry name" value="6-phosphogluconate dehydrogenase C-terminal domain-like"/>
    <property type="match status" value="1"/>
</dbReference>
<comment type="catalytic activity">
    <reaction evidence="9 10">
        <text>L-proline + NADP(+) = (S)-1-pyrroline-5-carboxylate + NADPH + 2 H(+)</text>
        <dbReference type="Rhea" id="RHEA:14109"/>
        <dbReference type="ChEBI" id="CHEBI:15378"/>
        <dbReference type="ChEBI" id="CHEBI:17388"/>
        <dbReference type="ChEBI" id="CHEBI:57783"/>
        <dbReference type="ChEBI" id="CHEBI:58349"/>
        <dbReference type="ChEBI" id="CHEBI:60039"/>
        <dbReference type="EC" id="1.5.1.2"/>
    </reaction>
</comment>
<dbReference type="Pfam" id="PF03807">
    <property type="entry name" value="F420_oxidored"/>
    <property type="match status" value="1"/>
</dbReference>
<accession>A0A411HMP1</accession>
<evidence type="ECO:0000256" key="4">
    <source>
        <dbReference type="ARBA" id="ARBA00022605"/>
    </source>
</evidence>
<dbReference type="GO" id="GO:0005737">
    <property type="term" value="C:cytoplasm"/>
    <property type="evidence" value="ECO:0007669"/>
    <property type="project" value="UniProtKB-SubCell"/>
</dbReference>
<dbReference type="EC" id="1.5.1.2" evidence="10 11"/>
<evidence type="ECO:0000313" key="16">
    <source>
        <dbReference type="Proteomes" id="UP000291562"/>
    </source>
</evidence>